<comment type="subcellular location">
    <subcellularLocation>
        <location evidence="1">Cell membrane</location>
        <topology evidence="1">Multi-pass membrane protein</topology>
    </subcellularLocation>
</comment>
<evidence type="ECO:0000256" key="2">
    <source>
        <dbReference type="ARBA" id="ARBA00022475"/>
    </source>
</evidence>
<evidence type="ECO:0000256" key="4">
    <source>
        <dbReference type="ARBA" id="ARBA00022989"/>
    </source>
</evidence>
<dbReference type="EMBL" id="JFAX01000013">
    <property type="protein sequence ID" value="EXI66849.1"/>
    <property type="molecule type" value="Genomic_DNA"/>
</dbReference>
<feature type="transmembrane region" description="Helical" evidence="6">
    <location>
        <begin position="249"/>
        <end position="271"/>
    </location>
</feature>
<evidence type="ECO:0000256" key="1">
    <source>
        <dbReference type="ARBA" id="ARBA00004651"/>
    </source>
</evidence>
<evidence type="ECO:0000256" key="3">
    <source>
        <dbReference type="ARBA" id="ARBA00022692"/>
    </source>
</evidence>
<dbReference type="GO" id="GO:0015171">
    <property type="term" value="F:amino acid transmembrane transporter activity"/>
    <property type="evidence" value="ECO:0007669"/>
    <property type="project" value="TreeGrafter"/>
</dbReference>
<feature type="transmembrane region" description="Helical" evidence="6">
    <location>
        <begin position="111"/>
        <end position="134"/>
    </location>
</feature>
<feature type="transmembrane region" description="Helical" evidence="6">
    <location>
        <begin position="146"/>
        <end position="170"/>
    </location>
</feature>
<dbReference type="STRING" id="1454001.AW08_02436"/>
<keyword evidence="3 6" id="KW-0812">Transmembrane</keyword>
<keyword evidence="2" id="KW-1003">Cell membrane</keyword>
<dbReference type="Proteomes" id="UP000020218">
    <property type="component" value="Unassembled WGS sequence"/>
</dbReference>
<sequence length="314" mass="33246">MGDGAVLAARKCFVVCLPRASFWRSFLSAGSPVSFRSPARERYGAARLPLATPSGHSPWLDRRRGTLTIPMSTAVDALQHGHRATKLHSAGDFHVGPFSGKEATMPFDVSVLPVFLAASLVLLVTPGPDVAFIVATGVSEGRRPALWASAGISLAMFAHSVLAAAGVAAIVATSPIAFDVIRFGGAAYLIFLAYKSFRSKPFVAGSQVTARSPVENFRRGFMTNLLNPKAILFSGVFLPQFAAPSFGPIFQQIVGLGALLALLGLLFQAALSIASGSLGQWLLSSPRRQLLLERLMGVVFLGLAARLLAMERKG</sequence>
<dbReference type="InterPro" id="IPR001123">
    <property type="entry name" value="LeuE-type"/>
</dbReference>
<protein>
    <submittedName>
        <fullName evidence="7">Leucine efflux protein</fullName>
    </submittedName>
</protein>
<dbReference type="GO" id="GO:0005886">
    <property type="term" value="C:plasma membrane"/>
    <property type="evidence" value="ECO:0007669"/>
    <property type="project" value="UniProtKB-SubCell"/>
</dbReference>
<evidence type="ECO:0000256" key="6">
    <source>
        <dbReference type="SAM" id="Phobius"/>
    </source>
</evidence>
<comment type="caution">
    <text evidence="7">The sequence shown here is derived from an EMBL/GenBank/DDBJ whole genome shotgun (WGS) entry which is preliminary data.</text>
</comment>
<keyword evidence="4 6" id="KW-1133">Transmembrane helix</keyword>
<organism evidence="7 8">
    <name type="scientific">Candidatus Accumulibacter adjunctus</name>
    <dbReference type="NCBI Taxonomy" id="1454001"/>
    <lineage>
        <taxon>Bacteria</taxon>
        <taxon>Pseudomonadati</taxon>
        <taxon>Pseudomonadota</taxon>
        <taxon>Betaproteobacteria</taxon>
        <taxon>Candidatus Accumulibacter</taxon>
    </lineage>
</organism>
<keyword evidence="5 6" id="KW-0472">Membrane</keyword>
<proteinExistence type="predicted"/>
<evidence type="ECO:0000256" key="5">
    <source>
        <dbReference type="ARBA" id="ARBA00023136"/>
    </source>
</evidence>
<dbReference type="PANTHER" id="PTHR30086">
    <property type="entry name" value="ARGININE EXPORTER PROTEIN ARGO"/>
    <property type="match status" value="1"/>
</dbReference>
<gene>
    <name evidence="7" type="primary">leuE</name>
    <name evidence="7" type="ORF">AW08_02436</name>
</gene>
<evidence type="ECO:0000313" key="8">
    <source>
        <dbReference type="Proteomes" id="UP000020218"/>
    </source>
</evidence>
<feature type="transmembrane region" description="Helical" evidence="6">
    <location>
        <begin position="291"/>
        <end position="309"/>
    </location>
</feature>
<dbReference type="PANTHER" id="PTHR30086:SF20">
    <property type="entry name" value="ARGININE EXPORTER PROTEIN ARGO-RELATED"/>
    <property type="match status" value="1"/>
</dbReference>
<dbReference type="Pfam" id="PF01810">
    <property type="entry name" value="LysE"/>
    <property type="match status" value="1"/>
</dbReference>
<evidence type="ECO:0000313" key="7">
    <source>
        <dbReference type="EMBL" id="EXI66849.1"/>
    </source>
</evidence>
<dbReference type="AlphaFoldDB" id="A0A011PKN6"/>
<keyword evidence="8" id="KW-1185">Reference proteome</keyword>
<feature type="transmembrane region" description="Helical" evidence="6">
    <location>
        <begin position="176"/>
        <end position="194"/>
    </location>
</feature>
<name>A0A011PKN6_9PROT</name>
<reference evidence="7" key="1">
    <citation type="submission" date="2014-02" db="EMBL/GenBank/DDBJ databases">
        <title>Expanding our view of genomic diversity in Candidatus Accumulibacter clades.</title>
        <authorList>
            <person name="Skennerton C.T."/>
            <person name="Barr J.J."/>
            <person name="Slater F.R."/>
            <person name="Bond P.L."/>
            <person name="Tyson G.W."/>
        </authorList>
    </citation>
    <scope>NUCLEOTIDE SEQUENCE [LARGE SCALE GENOMIC DNA]</scope>
</reference>
<accession>A0A011PKN6</accession>